<dbReference type="Proteomes" id="UP001432027">
    <property type="component" value="Unassembled WGS sequence"/>
</dbReference>
<evidence type="ECO:0008006" key="12">
    <source>
        <dbReference type="Google" id="ProtNLM"/>
    </source>
</evidence>
<dbReference type="Pfam" id="PF00046">
    <property type="entry name" value="Homeodomain"/>
    <property type="match status" value="1"/>
</dbReference>
<evidence type="ECO:0000256" key="7">
    <source>
        <dbReference type="SAM" id="MobiDB-lite"/>
    </source>
</evidence>
<dbReference type="PROSITE" id="PS50071">
    <property type="entry name" value="HOMEOBOX_2"/>
    <property type="match status" value="1"/>
</dbReference>
<evidence type="ECO:0000256" key="6">
    <source>
        <dbReference type="RuleBase" id="RU000682"/>
    </source>
</evidence>
<evidence type="ECO:0000256" key="4">
    <source>
        <dbReference type="ARBA" id="ARBA00023242"/>
    </source>
</evidence>
<dbReference type="SMART" id="SM00352">
    <property type="entry name" value="POU"/>
    <property type="match status" value="1"/>
</dbReference>
<comment type="subcellular location">
    <subcellularLocation>
        <location evidence="1 5 6">Nucleus</location>
    </subcellularLocation>
</comment>
<keyword evidence="2 5" id="KW-0238">DNA-binding</keyword>
<dbReference type="Gene3D" id="1.10.260.40">
    <property type="entry name" value="lambda repressor-like DNA-binding domains"/>
    <property type="match status" value="1"/>
</dbReference>
<sequence length="720" mass="81426">MLRSEASLSIIDEWKGKTCEYYIQSDDALVPLISNAFDAMSEFNKTSNPSNIQKMLKTLDFELSLYRRAENVKNLSFRSLVFGIMESLHLTLSNVILPMSSPSSSPEPNDQTRDVSEPISIDNQISMYSPSFTIEPNDQTMDMTEPIPIDNQGFVGSRFIKQEEMLNNDVLSRSNDSTLTAINHHGWSMVDDDDMLDELSDRTEAMCYETSISQEQIEELKKVAKSFNSRRIEFGLTQKGAASAVGAKYNTNVSQCVIHRFESLSLTFTGMCKYGPLIKEWLEETEAAIANGATPADLFKSSSPPAKEKRNEQVLASLPPAQKDERVVMTEPMRVPDEAEMDEMGNFFDDNQKEHLNDEFDKNPRPNYHRLGEIATMVDLDRDVVRLWFESRRKQLLKQEEEKQKERKAGGGDAVSPPANASVVTKCDVFMEDSDGELEPVVKKPKVDPMTKKPKAESVVKKLKEDKVMKKPRAESLVRKVKKLEKKAHATPSSEKKSASTPQCILCEAHPTTAYGYAMHLHNCHKTTLMTNGIYLLCSCGKEYHTRANDVDHAEGKCDGHKFTLHQLENTIPVPNRIKKRTESLLALKKFILHKPDTTKNVPNRIKKRTESVLALDKLVKKTLLTSASKPIKKTLLTSISKLFKKGQSSPKCLMCEKFPTTINGYRNHLYQKHQSNLKPLGFYLLCSCGTEVHNTQYNPNHTNKTCDGLKFILQKLKKK</sequence>
<dbReference type="EMBL" id="BTSX01000003">
    <property type="protein sequence ID" value="GMS90777.1"/>
    <property type="molecule type" value="Genomic_DNA"/>
</dbReference>
<evidence type="ECO:0000313" key="10">
    <source>
        <dbReference type="EMBL" id="GMS90777.1"/>
    </source>
</evidence>
<dbReference type="InterPro" id="IPR010982">
    <property type="entry name" value="Lambda_DNA-bd_dom_sf"/>
</dbReference>
<evidence type="ECO:0000259" key="9">
    <source>
        <dbReference type="PROSITE" id="PS51179"/>
    </source>
</evidence>
<evidence type="ECO:0000256" key="3">
    <source>
        <dbReference type="ARBA" id="ARBA00023155"/>
    </source>
</evidence>
<dbReference type="SUPFAM" id="SSF46689">
    <property type="entry name" value="Homeodomain-like"/>
    <property type="match status" value="1"/>
</dbReference>
<proteinExistence type="predicted"/>
<comment type="caution">
    <text evidence="10">The sequence shown here is derived from an EMBL/GenBank/DDBJ whole genome shotgun (WGS) entry which is preliminary data.</text>
</comment>
<feature type="domain" description="Homeobox" evidence="8">
    <location>
        <begin position="339"/>
        <end position="399"/>
    </location>
</feature>
<evidence type="ECO:0000259" key="8">
    <source>
        <dbReference type="PROSITE" id="PS50071"/>
    </source>
</evidence>
<protein>
    <recommendedName>
        <fullName evidence="12">Homeobox domain-containing protein</fullName>
    </recommendedName>
</protein>
<keyword evidence="3 5" id="KW-0371">Homeobox</keyword>
<dbReference type="SMART" id="SM00389">
    <property type="entry name" value="HOX"/>
    <property type="match status" value="1"/>
</dbReference>
<dbReference type="PRINTS" id="PR00028">
    <property type="entry name" value="POUDOMAIN"/>
</dbReference>
<evidence type="ECO:0000256" key="1">
    <source>
        <dbReference type="ARBA" id="ARBA00004123"/>
    </source>
</evidence>
<evidence type="ECO:0000256" key="2">
    <source>
        <dbReference type="ARBA" id="ARBA00023125"/>
    </source>
</evidence>
<dbReference type="SUPFAM" id="SSF47413">
    <property type="entry name" value="lambda repressor-like DNA-binding domains"/>
    <property type="match status" value="1"/>
</dbReference>
<dbReference type="GO" id="GO:0005634">
    <property type="term" value="C:nucleus"/>
    <property type="evidence" value="ECO:0007669"/>
    <property type="project" value="UniProtKB-SubCell"/>
</dbReference>
<name>A0AAV5T5C3_9BILA</name>
<dbReference type="Pfam" id="PF00157">
    <property type="entry name" value="Pou"/>
    <property type="match status" value="1"/>
</dbReference>
<feature type="DNA-binding region" description="Homeobox" evidence="5">
    <location>
        <begin position="341"/>
        <end position="400"/>
    </location>
</feature>
<dbReference type="Gene3D" id="1.10.10.60">
    <property type="entry name" value="Homeodomain-like"/>
    <property type="match status" value="1"/>
</dbReference>
<feature type="region of interest" description="Disordered" evidence="7">
    <location>
        <begin position="399"/>
        <end position="420"/>
    </location>
</feature>
<dbReference type="PANTHER" id="PTHR11636">
    <property type="entry name" value="POU DOMAIN"/>
    <property type="match status" value="1"/>
</dbReference>
<dbReference type="InterPro" id="IPR009057">
    <property type="entry name" value="Homeodomain-like_sf"/>
</dbReference>
<keyword evidence="4 5" id="KW-0539">Nucleus</keyword>
<dbReference type="InterPro" id="IPR013847">
    <property type="entry name" value="POU"/>
</dbReference>
<dbReference type="GO" id="GO:0000981">
    <property type="term" value="F:DNA-binding transcription factor activity, RNA polymerase II-specific"/>
    <property type="evidence" value="ECO:0007669"/>
    <property type="project" value="TreeGrafter"/>
</dbReference>
<dbReference type="InterPro" id="IPR050255">
    <property type="entry name" value="POU_domain_TF"/>
</dbReference>
<feature type="compositionally biased region" description="Basic and acidic residues" evidence="7">
    <location>
        <begin position="399"/>
        <end position="410"/>
    </location>
</feature>
<gene>
    <name evidence="10" type="ORF">PENTCL1PPCAC_12952</name>
</gene>
<dbReference type="PROSITE" id="PS51179">
    <property type="entry name" value="POU_3"/>
    <property type="match status" value="1"/>
</dbReference>
<organism evidence="10 11">
    <name type="scientific">Pristionchus entomophagus</name>
    <dbReference type="NCBI Taxonomy" id="358040"/>
    <lineage>
        <taxon>Eukaryota</taxon>
        <taxon>Metazoa</taxon>
        <taxon>Ecdysozoa</taxon>
        <taxon>Nematoda</taxon>
        <taxon>Chromadorea</taxon>
        <taxon>Rhabditida</taxon>
        <taxon>Rhabditina</taxon>
        <taxon>Diplogasteromorpha</taxon>
        <taxon>Diplogasteroidea</taxon>
        <taxon>Neodiplogasteridae</taxon>
        <taxon>Pristionchus</taxon>
    </lineage>
</organism>
<dbReference type="CDD" id="cd00086">
    <property type="entry name" value="homeodomain"/>
    <property type="match status" value="1"/>
</dbReference>
<dbReference type="AlphaFoldDB" id="A0AAV5T5C3"/>
<dbReference type="InterPro" id="IPR001356">
    <property type="entry name" value="HD"/>
</dbReference>
<dbReference type="InterPro" id="IPR000327">
    <property type="entry name" value="POU_dom"/>
</dbReference>
<evidence type="ECO:0000313" key="11">
    <source>
        <dbReference type="Proteomes" id="UP001432027"/>
    </source>
</evidence>
<reference evidence="10" key="1">
    <citation type="submission" date="2023-10" db="EMBL/GenBank/DDBJ databases">
        <title>Genome assembly of Pristionchus species.</title>
        <authorList>
            <person name="Yoshida K."/>
            <person name="Sommer R.J."/>
        </authorList>
    </citation>
    <scope>NUCLEOTIDE SEQUENCE</scope>
    <source>
        <strain evidence="10">RS0144</strain>
    </source>
</reference>
<feature type="domain" description="POU-specific" evidence="9">
    <location>
        <begin position="212"/>
        <end position="286"/>
    </location>
</feature>
<evidence type="ECO:0000256" key="5">
    <source>
        <dbReference type="PROSITE-ProRule" id="PRU00108"/>
    </source>
</evidence>
<keyword evidence="11" id="KW-1185">Reference proteome</keyword>
<dbReference type="PANTHER" id="PTHR11636:SF137">
    <property type="entry name" value="HOMEOBOX PROTEIN CEH-18"/>
    <property type="match status" value="1"/>
</dbReference>
<accession>A0AAV5T5C3</accession>
<dbReference type="GO" id="GO:0000978">
    <property type="term" value="F:RNA polymerase II cis-regulatory region sequence-specific DNA binding"/>
    <property type="evidence" value="ECO:0007669"/>
    <property type="project" value="TreeGrafter"/>
</dbReference>